<comment type="caution">
    <text evidence="2">The sequence shown here is derived from an EMBL/GenBank/DDBJ whole genome shotgun (WGS) entry which is preliminary data.</text>
</comment>
<sequence>MEVDPVLDSDKLSASDDLEMAEQQEVGDLIQQGMSQEEQEAHDLETKGYCITSWKQVCHAGEIAQARRERAERQQQKRVSNLASYNRNNERVIQKKSCEVQDLCARINQLKRDNQQEIQRITQEKQREIEKKNLEIQSQYLKISELNATQKEMKREHQAELESLEQMQAVLLADLREWCQVNDEEVEALKETIDHQALPPAYTDINNKIKIPKATDGGPADARTVISSATTSLREAIADPEPARHTNPVIRVANTLHTSLRTIKRGHKTKLWARSTTALALHAVHECVDRVVMYLSLHPELYAHLPLPPRFLSRVPSMAKRAHTALRKAFAAADTLALELCSLHFASGGRRAQLTISTSSRSIVPTPNNMLDTNDDFLDLQYWKKRFEGVRSEAQEWKREVGVVVFYETVTWLEHTILSTI</sequence>
<accession>A0A9P8DYN7</accession>
<evidence type="ECO:0000313" key="3">
    <source>
        <dbReference type="Proteomes" id="UP000779574"/>
    </source>
</evidence>
<evidence type="ECO:0000256" key="1">
    <source>
        <dbReference type="SAM" id="Coils"/>
    </source>
</evidence>
<dbReference type="Proteomes" id="UP000779574">
    <property type="component" value="Unassembled WGS sequence"/>
</dbReference>
<dbReference type="AlphaFoldDB" id="A0A9P8DYN7"/>
<protein>
    <submittedName>
        <fullName evidence="2">Uncharacterized protein</fullName>
    </submittedName>
</protein>
<feature type="non-terminal residue" evidence="2">
    <location>
        <position position="1"/>
    </location>
</feature>
<gene>
    <name evidence="2" type="ORF">KCU76_g18409</name>
</gene>
<name>A0A9P8DYN7_AURME</name>
<organism evidence="2 3">
    <name type="scientific">Aureobasidium melanogenum</name>
    <name type="common">Aureobasidium pullulans var. melanogenum</name>
    <dbReference type="NCBI Taxonomy" id="46634"/>
    <lineage>
        <taxon>Eukaryota</taxon>
        <taxon>Fungi</taxon>
        <taxon>Dikarya</taxon>
        <taxon>Ascomycota</taxon>
        <taxon>Pezizomycotina</taxon>
        <taxon>Dothideomycetes</taxon>
        <taxon>Dothideomycetidae</taxon>
        <taxon>Dothideales</taxon>
        <taxon>Saccotheciaceae</taxon>
        <taxon>Aureobasidium</taxon>
    </lineage>
</organism>
<feature type="coiled-coil region" evidence="1">
    <location>
        <begin position="93"/>
        <end position="174"/>
    </location>
</feature>
<reference evidence="2" key="1">
    <citation type="journal article" date="2021" name="J Fungi (Basel)">
        <title>Virulence traits and population genomics of the black yeast Aureobasidium melanogenum.</title>
        <authorList>
            <person name="Cernosa A."/>
            <person name="Sun X."/>
            <person name="Gostincar C."/>
            <person name="Fang C."/>
            <person name="Gunde-Cimerman N."/>
            <person name="Song Z."/>
        </authorList>
    </citation>
    <scope>NUCLEOTIDE SEQUENCE</scope>
    <source>
        <strain evidence="2">EXF-9911</strain>
    </source>
</reference>
<dbReference type="EMBL" id="JAHFXF010001620">
    <property type="protein sequence ID" value="KAG9665481.1"/>
    <property type="molecule type" value="Genomic_DNA"/>
</dbReference>
<dbReference type="OrthoDB" id="3884201at2759"/>
<reference evidence="2" key="2">
    <citation type="submission" date="2021-08" db="EMBL/GenBank/DDBJ databases">
        <authorList>
            <person name="Gostincar C."/>
            <person name="Sun X."/>
            <person name="Song Z."/>
            <person name="Gunde-Cimerman N."/>
        </authorList>
    </citation>
    <scope>NUCLEOTIDE SEQUENCE</scope>
    <source>
        <strain evidence="2">EXF-9911</strain>
    </source>
</reference>
<proteinExistence type="predicted"/>
<evidence type="ECO:0000313" key="2">
    <source>
        <dbReference type="EMBL" id="KAG9665481.1"/>
    </source>
</evidence>
<keyword evidence="1" id="KW-0175">Coiled coil</keyword>